<dbReference type="Pfam" id="PF03061">
    <property type="entry name" value="4HBT"/>
    <property type="match status" value="1"/>
</dbReference>
<reference evidence="5" key="1">
    <citation type="submission" date="2018-06" db="EMBL/GenBank/DDBJ databases">
        <authorList>
            <person name="Khan S.A."/>
        </authorList>
    </citation>
    <scope>NUCLEOTIDE SEQUENCE [LARGE SCALE GENOMIC DNA]</scope>
    <source>
        <strain evidence="5">DB-1506</strain>
    </source>
</reference>
<protein>
    <submittedName>
        <fullName evidence="4">Thioesterase</fullName>
    </submittedName>
</protein>
<evidence type="ECO:0000313" key="5">
    <source>
        <dbReference type="Proteomes" id="UP000249065"/>
    </source>
</evidence>
<organism evidence="4 5">
    <name type="scientific">Roseicella frigidaeris</name>
    <dbReference type="NCBI Taxonomy" id="2230885"/>
    <lineage>
        <taxon>Bacteria</taxon>
        <taxon>Pseudomonadati</taxon>
        <taxon>Pseudomonadota</taxon>
        <taxon>Alphaproteobacteria</taxon>
        <taxon>Acetobacterales</taxon>
        <taxon>Roseomonadaceae</taxon>
        <taxon>Roseicella</taxon>
    </lineage>
</organism>
<dbReference type="AlphaFoldDB" id="A0A327MB99"/>
<dbReference type="Proteomes" id="UP000249065">
    <property type="component" value="Unassembled WGS sequence"/>
</dbReference>
<dbReference type="CDD" id="cd03443">
    <property type="entry name" value="PaaI_thioesterase"/>
    <property type="match status" value="1"/>
</dbReference>
<dbReference type="GO" id="GO:0005829">
    <property type="term" value="C:cytosol"/>
    <property type="evidence" value="ECO:0007669"/>
    <property type="project" value="TreeGrafter"/>
</dbReference>
<evidence type="ECO:0000259" key="3">
    <source>
        <dbReference type="Pfam" id="PF03061"/>
    </source>
</evidence>
<dbReference type="NCBIfam" id="TIGR00369">
    <property type="entry name" value="unchar_dom_1"/>
    <property type="match status" value="1"/>
</dbReference>
<dbReference type="Gene3D" id="3.10.129.10">
    <property type="entry name" value="Hotdog Thioesterase"/>
    <property type="match status" value="1"/>
</dbReference>
<dbReference type="PANTHER" id="PTHR43240">
    <property type="entry name" value="1,4-DIHYDROXY-2-NAPHTHOYL-COA THIOESTERASE 1"/>
    <property type="match status" value="1"/>
</dbReference>
<dbReference type="OrthoDB" id="9813282at2"/>
<dbReference type="SUPFAM" id="SSF54637">
    <property type="entry name" value="Thioesterase/thiol ester dehydrase-isomerase"/>
    <property type="match status" value="1"/>
</dbReference>
<dbReference type="RefSeq" id="WP_111468786.1">
    <property type="nucleotide sequence ID" value="NZ_QLIX01000003.1"/>
</dbReference>
<proteinExistence type="inferred from homology"/>
<feature type="domain" description="Thioesterase" evidence="3">
    <location>
        <begin position="52"/>
        <end position="129"/>
    </location>
</feature>
<evidence type="ECO:0000256" key="2">
    <source>
        <dbReference type="ARBA" id="ARBA00022801"/>
    </source>
</evidence>
<keyword evidence="5" id="KW-1185">Reference proteome</keyword>
<dbReference type="InterPro" id="IPR029069">
    <property type="entry name" value="HotDog_dom_sf"/>
</dbReference>
<dbReference type="PANTHER" id="PTHR43240:SF5">
    <property type="entry name" value="1,4-DIHYDROXY-2-NAPHTHOYL-COA THIOESTERASE 1"/>
    <property type="match status" value="1"/>
</dbReference>
<accession>A0A327MB99</accession>
<evidence type="ECO:0000313" key="4">
    <source>
        <dbReference type="EMBL" id="RAI59755.1"/>
    </source>
</evidence>
<comment type="similarity">
    <text evidence="1">Belongs to the thioesterase PaaI family.</text>
</comment>
<comment type="caution">
    <text evidence="4">The sequence shown here is derived from an EMBL/GenBank/DDBJ whole genome shotgun (WGS) entry which is preliminary data.</text>
</comment>
<gene>
    <name evidence="4" type="ORF">DOO78_05720</name>
</gene>
<dbReference type="InterPro" id="IPR003736">
    <property type="entry name" value="PAAI_dom"/>
</dbReference>
<dbReference type="GO" id="GO:0061522">
    <property type="term" value="F:1,4-dihydroxy-2-naphthoyl-CoA thioesterase activity"/>
    <property type="evidence" value="ECO:0007669"/>
    <property type="project" value="TreeGrafter"/>
</dbReference>
<sequence>MGVWKRAMPPEAYAARHAGTMPSLLGIEFVEWGEDFARATMPVDERHIQPAGILHGGASVVLAETIGSTCGVMALEEGWTVVGLEVNANHLAPVHKGDVVEALCRPLQLGSSVQVWHIEIRRGDGRLSCVSRLTTVVRKLRAP</sequence>
<dbReference type="InterPro" id="IPR006683">
    <property type="entry name" value="Thioestr_dom"/>
</dbReference>
<name>A0A327MB99_9PROT</name>
<keyword evidence="2" id="KW-0378">Hydrolase</keyword>
<dbReference type="EMBL" id="QLIX01000003">
    <property type="protein sequence ID" value="RAI59755.1"/>
    <property type="molecule type" value="Genomic_DNA"/>
</dbReference>
<evidence type="ECO:0000256" key="1">
    <source>
        <dbReference type="ARBA" id="ARBA00008324"/>
    </source>
</evidence>